<keyword evidence="2" id="KW-0808">Transferase</keyword>
<dbReference type="PANTHER" id="PTHR30582">
    <property type="entry name" value="L,D-TRANSPEPTIDASE"/>
    <property type="match status" value="1"/>
</dbReference>
<feature type="transmembrane region" description="Helical" evidence="7">
    <location>
        <begin position="18"/>
        <end position="38"/>
    </location>
</feature>
<dbReference type="PROSITE" id="PS52029">
    <property type="entry name" value="LD_TPASE"/>
    <property type="match status" value="1"/>
</dbReference>
<dbReference type="PANTHER" id="PTHR30582:SF33">
    <property type="entry name" value="EXPORTED PROTEIN"/>
    <property type="match status" value="1"/>
</dbReference>
<dbReference type="InterPro" id="IPR038063">
    <property type="entry name" value="Transpep_catalytic_dom"/>
</dbReference>
<dbReference type="Gene3D" id="3.10.20.800">
    <property type="match status" value="1"/>
</dbReference>
<evidence type="ECO:0000256" key="3">
    <source>
        <dbReference type="ARBA" id="ARBA00022960"/>
    </source>
</evidence>
<protein>
    <submittedName>
        <fullName evidence="9">ErfK YbiS YcfS YnhG family protein</fullName>
    </submittedName>
</protein>
<comment type="caution">
    <text evidence="9">The sequence shown here is derived from an EMBL/GenBank/DDBJ whole genome shotgun (WGS) entry which is preliminary data.</text>
</comment>
<evidence type="ECO:0000256" key="2">
    <source>
        <dbReference type="ARBA" id="ARBA00022679"/>
    </source>
</evidence>
<dbReference type="UniPathway" id="UPA00219"/>
<dbReference type="GO" id="GO:0018104">
    <property type="term" value="P:peptidoglycan-protein cross-linking"/>
    <property type="evidence" value="ECO:0007669"/>
    <property type="project" value="TreeGrafter"/>
</dbReference>
<dbReference type="GO" id="GO:0016740">
    <property type="term" value="F:transferase activity"/>
    <property type="evidence" value="ECO:0007669"/>
    <property type="project" value="UniProtKB-KW"/>
</dbReference>
<dbReference type="AlphaFoldDB" id="A0A0R1PXN5"/>
<dbReference type="Pfam" id="PF03734">
    <property type="entry name" value="YkuD"/>
    <property type="match status" value="1"/>
</dbReference>
<dbReference type="CDD" id="cd16913">
    <property type="entry name" value="YkuD_like"/>
    <property type="match status" value="1"/>
</dbReference>
<proteinExistence type="predicted"/>
<dbReference type="PATRIC" id="fig|1423812.3.peg.514"/>
<dbReference type="InterPro" id="IPR050979">
    <property type="entry name" value="LD-transpeptidase"/>
</dbReference>
<organism evidence="9 10">
    <name type="scientific">Liquorilactobacillus uvarum DSM 19971</name>
    <dbReference type="NCBI Taxonomy" id="1423812"/>
    <lineage>
        <taxon>Bacteria</taxon>
        <taxon>Bacillati</taxon>
        <taxon>Bacillota</taxon>
        <taxon>Bacilli</taxon>
        <taxon>Lactobacillales</taxon>
        <taxon>Lactobacillaceae</taxon>
        <taxon>Liquorilactobacillus</taxon>
    </lineage>
</organism>
<evidence type="ECO:0000313" key="10">
    <source>
        <dbReference type="Proteomes" id="UP000051155"/>
    </source>
</evidence>
<evidence type="ECO:0000256" key="7">
    <source>
        <dbReference type="SAM" id="Phobius"/>
    </source>
</evidence>
<keyword evidence="7" id="KW-1133">Transmembrane helix</keyword>
<reference evidence="9 10" key="1">
    <citation type="journal article" date="2015" name="Genome Announc.">
        <title>Expanding the biotechnology potential of lactobacilli through comparative genomics of 213 strains and associated genera.</title>
        <authorList>
            <person name="Sun Z."/>
            <person name="Harris H.M."/>
            <person name="McCann A."/>
            <person name="Guo C."/>
            <person name="Argimon S."/>
            <person name="Zhang W."/>
            <person name="Yang X."/>
            <person name="Jeffery I.B."/>
            <person name="Cooney J.C."/>
            <person name="Kagawa T.F."/>
            <person name="Liu W."/>
            <person name="Song Y."/>
            <person name="Salvetti E."/>
            <person name="Wrobel A."/>
            <person name="Rasinkangas P."/>
            <person name="Parkhill J."/>
            <person name="Rea M.C."/>
            <person name="O'Sullivan O."/>
            <person name="Ritari J."/>
            <person name="Douillard F.P."/>
            <person name="Paul Ross R."/>
            <person name="Yang R."/>
            <person name="Briner A.E."/>
            <person name="Felis G.E."/>
            <person name="de Vos W.M."/>
            <person name="Barrangou R."/>
            <person name="Klaenhammer T.R."/>
            <person name="Caufield P.W."/>
            <person name="Cui Y."/>
            <person name="Zhang H."/>
            <person name="O'Toole P.W."/>
        </authorList>
    </citation>
    <scope>NUCLEOTIDE SEQUENCE [LARGE SCALE GENOMIC DNA]</scope>
    <source>
        <strain evidence="9 10">DSM 19971</strain>
    </source>
</reference>
<dbReference type="InterPro" id="IPR005490">
    <property type="entry name" value="LD_TPept_cat_dom"/>
</dbReference>
<keyword evidence="5 6" id="KW-0961">Cell wall biogenesis/degradation</keyword>
<dbReference type="GO" id="GO:0071555">
    <property type="term" value="P:cell wall organization"/>
    <property type="evidence" value="ECO:0007669"/>
    <property type="project" value="UniProtKB-UniRule"/>
</dbReference>
<dbReference type="SUPFAM" id="SSF143985">
    <property type="entry name" value="L,D-transpeptidase pre-catalytic domain-like"/>
    <property type="match status" value="1"/>
</dbReference>
<dbReference type="SUPFAM" id="SSF141523">
    <property type="entry name" value="L,D-transpeptidase catalytic domain-like"/>
    <property type="match status" value="1"/>
</dbReference>
<accession>A0A0R1PXN5</accession>
<evidence type="ECO:0000256" key="5">
    <source>
        <dbReference type="ARBA" id="ARBA00023316"/>
    </source>
</evidence>
<keyword evidence="3 6" id="KW-0133">Cell shape</keyword>
<evidence type="ECO:0000256" key="1">
    <source>
        <dbReference type="ARBA" id="ARBA00004752"/>
    </source>
</evidence>
<feature type="active site" description="Proton donor/acceptor" evidence="6">
    <location>
        <position position="430"/>
    </location>
</feature>
<dbReference type="GO" id="GO:0071972">
    <property type="term" value="F:peptidoglycan L,D-transpeptidase activity"/>
    <property type="evidence" value="ECO:0007669"/>
    <property type="project" value="TreeGrafter"/>
</dbReference>
<feature type="active site" description="Nucleophile" evidence="6">
    <location>
        <position position="451"/>
    </location>
</feature>
<gene>
    <name evidence="9" type="ORF">FD20_GL000484</name>
</gene>
<evidence type="ECO:0000259" key="8">
    <source>
        <dbReference type="PROSITE" id="PS52029"/>
    </source>
</evidence>
<dbReference type="STRING" id="1423812.FD20_GL000484"/>
<dbReference type="InterPro" id="IPR038054">
    <property type="entry name" value="LD_TPept-like_central_sf"/>
</dbReference>
<evidence type="ECO:0000256" key="4">
    <source>
        <dbReference type="ARBA" id="ARBA00022984"/>
    </source>
</evidence>
<keyword evidence="7" id="KW-0812">Transmembrane</keyword>
<keyword evidence="7" id="KW-0472">Membrane</keyword>
<dbReference type="RefSeq" id="WP_057737274.1">
    <property type="nucleotide sequence ID" value="NZ_AZEG01000013.1"/>
</dbReference>
<dbReference type="Gene3D" id="2.40.440.10">
    <property type="entry name" value="L,D-transpeptidase catalytic domain-like"/>
    <property type="match status" value="1"/>
</dbReference>
<keyword evidence="4 6" id="KW-0573">Peptidoglycan synthesis</keyword>
<feature type="domain" description="L,D-TPase catalytic" evidence="8">
    <location>
        <begin position="350"/>
        <end position="475"/>
    </location>
</feature>
<dbReference type="GO" id="GO:0005576">
    <property type="term" value="C:extracellular region"/>
    <property type="evidence" value="ECO:0007669"/>
    <property type="project" value="TreeGrafter"/>
</dbReference>
<dbReference type="Proteomes" id="UP000051155">
    <property type="component" value="Unassembled WGS sequence"/>
</dbReference>
<dbReference type="EMBL" id="AZEG01000013">
    <property type="protein sequence ID" value="KRL37303.1"/>
    <property type="molecule type" value="Genomic_DNA"/>
</dbReference>
<dbReference type="OrthoDB" id="3176960at2"/>
<evidence type="ECO:0000256" key="6">
    <source>
        <dbReference type="PROSITE-ProRule" id="PRU01373"/>
    </source>
</evidence>
<dbReference type="GO" id="GO:0008360">
    <property type="term" value="P:regulation of cell shape"/>
    <property type="evidence" value="ECO:0007669"/>
    <property type="project" value="UniProtKB-UniRule"/>
</dbReference>
<keyword evidence="10" id="KW-1185">Reference proteome</keyword>
<evidence type="ECO:0000313" key="9">
    <source>
        <dbReference type="EMBL" id="KRL37303.1"/>
    </source>
</evidence>
<name>A0A0R1PXN5_9LACO</name>
<sequence>MFKGSIFDEVIKIKRKKILIAVIIGIIGIFVGSSYTYYRMTHFNKNVEINGINVGGLNKKQATKKLKSKSVSNDVYLNNKLFYSGKKTVSGFSSQDQPKIQKLLKKQWTFWPSKKSVSYKAIPSKMGNYRQREIRNAVAEKLKSENEKREKAVDAKAVLRDGKVGVDKAQKGNQYDIALILKSFNKQKYEQNVYLKSKIAQPLSAKSKTVKHEKKMLEKLLAKKVEYTVQNTKYDFDAKQVLNEATYANGNYQISQTGINKKIDEINKAQATLGKSINFKTHAGKSVTVASGGTYGWAIKNSDAIARIISAFKKNSTTTQLNAKSDIYGTGYLTYGTGYDNTTNEGIGNSYAEVSISDQHLWIYKDGKEVVSTNVVTGKTSTNEDTPKGLWYVMYKESPSVLKGSESGSENYSVKVNYWAQFTNSGCGFHDASWRTNWASNAYLNDGSGGCVNTPVSQMKSVYDNLSQAEAVVVY</sequence>
<comment type="pathway">
    <text evidence="1 6">Cell wall biogenesis; peptidoglycan biosynthesis.</text>
</comment>